<gene>
    <name evidence="2" type="ORF">DXB93_19270</name>
</gene>
<evidence type="ECO:0000313" key="3">
    <source>
        <dbReference type="Proteomes" id="UP000261032"/>
    </source>
</evidence>
<sequence>MNNVVKQYLKECRRTFPFISKNEKLFFKRLEDNLNDIDENVTYKEICLKYGEPKNVMISYIENCDNEYILKRTSIKSIVKKIFITLFCILIALCATLLIYNQLIYNAYDDSNTIKKVTIIEEE</sequence>
<dbReference type="GeneID" id="64196297"/>
<reference evidence="2 3" key="1">
    <citation type="submission" date="2018-08" db="EMBL/GenBank/DDBJ databases">
        <title>A genome reference for cultivated species of the human gut microbiota.</title>
        <authorList>
            <person name="Zou Y."/>
            <person name="Xue W."/>
            <person name="Luo G."/>
        </authorList>
    </citation>
    <scope>NUCLEOTIDE SEQUENCE [LARGE SCALE GENOMIC DNA]</scope>
    <source>
        <strain evidence="2 3">OM06-4</strain>
    </source>
</reference>
<dbReference type="Pfam" id="PF19615">
    <property type="entry name" value="DUF6120"/>
    <property type="match status" value="1"/>
</dbReference>
<dbReference type="RefSeq" id="WP_008792855.1">
    <property type="nucleotide sequence ID" value="NZ_AP031443.1"/>
</dbReference>
<keyword evidence="1" id="KW-0812">Transmembrane</keyword>
<dbReference type="AlphaFoldDB" id="A0A3E3E358"/>
<keyword evidence="1" id="KW-0472">Membrane</keyword>
<dbReference type="EMBL" id="QUSL01000087">
    <property type="protein sequence ID" value="RGD75990.1"/>
    <property type="molecule type" value="Genomic_DNA"/>
</dbReference>
<evidence type="ECO:0000256" key="1">
    <source>
        <dbReference type="SAM" id="Phobius"/>
    </source>
</evidence>
<evidence type="ECO:0000313" key="2">
    <source>
        <dbReference type="EMBL" id="RGD75990.1"/>
    </source>
</evidence>
<protein>
    <recommendedName>
        <fullName evidence="4">DUF1700 domain-containing protein</fullName>
    </recommendedName>
</protein>
<dbReference type="Proteomes" id="UP000261032">
    <property type="component" value="Unassembled WGS sequence"/>
</dbReference>
<evidence type="ECO:0008006" key="4">
    <source>
        <dbReference type="Google" id="ProtNLM"/>
    </source>
</evidence>
<accession>A0A3E3E358</accession>
<name>A0A3E3E358_9FIRM</name>
<comment type="caution">
    <text evidence="2">The sequence shown here is derived from an EMBL/GenBank/DDBJ whole genome shotgun (WGS) entry which is preliminary data.</text>
</comment>
<dbReference type="InterPro" id="IPR046123">
    <property type="entry name" value="DUF6120"/>
</dbReference>
<keyword evidence="1" id="KW-1133">Transmembrane helix</keyword>
<organism evidence="2 3">
    <name type="scientific">Thomasclavelia ramosa</name>
    <dbReference type="NCBI Taxonomy" id="1547"/>
    <lineage>
        <taxon>Bacteria</taxon>
        <taxon>Bacillati</taxon>
        <taxon>Bacillota</taxon>
        <taxon>Erysipelotrichia</taxon>
        <taxon>Erysipelotrichales</taxon>
        <taxon>Coprobacillaceae</taxon>
        <taxon>Thomasclavelia</taxon>
    </lineage>
</organism>
<proteinExistence type="predicted"/>
<feature type="transmembrane region" description="Helical" evidence="1">
    <location>
        <begin position="82"/>
        <end position="100"/>
    </location>
</feature>